<keyword evidence="12" id="KW-1185">Reference proteome</keyword>
<dbReference type="Pfam" id="PF21082">
    <property type="entry name" value="MS_channel_3rd"/>
    <property type="match status" value="1"/>
</dbReference>
<proteinExistence type="inferred from homology"/>
<evidence type="ECO:0000259" key="9">
    <source>
        <dbReference type="Pfam" id="PF21082"/>
    </source>
</evidence>
<dbReference type="SUPFAM" id="SSF82861">
    <property type="entry name" value="Mechanosensitive channel protein MscS (YggB), transmembrane region"/>
    <property type="match status" value="1"/>
</dbReference>
<comment type="subcellular location">
    <subcellularLocation>
        <location evidence="1">Cell membrane</location>
        <topology evidence="1">Multi-pass membrane protein</topology>
    </subcellularLocation>
</comment>
<dbReference type="InterPro" id="IPR049278">
    <property type="entry name" value="MS_channel_C"/>
</dbReference>
<reference evidence="11 12" key="1">
    <citation type="submission" date="2011-06" db="EMBL/GenBank/DDBJ databases">
        <title>The draft genome of Thiocapsa marina 5811.</title>
        <authorList>
            <consortium name="US DOE Joint Genome Institute (JGI-PGF)"/>
            <person name="Lucas S."/>
            <person name="Han J."/>
            <person name="Cheng J.-F."/>
            <person name="Goodwin L."/>
            <person name="Pitluck S."/>
            <person name="Peters L."/>
            <person name="Land M.L."/>
            <person name="Hauser L."/>
            <person name="Vogl K."/>
            <person name="Liu Z."/>
            <person name="Imhoff J."/>
            <person name="Thiel V."/>
            <person name="Frigaard N.-U."/>
            <person name="Bryant D."/>
            <person name="Woyke T.J."/>
        </authorList>
    </citation>
    <scope>NUCLEOTIDE SEQUENCE [LARGE SCALE GENOMIC DNA]</scope>
    <source>
        <strain evidence="11 12">5811</strain>
    </source>
</reference>
<evidence type="ECO:0000256" key="7">
    <source>
        <dbReference type="SAM" id="Phobius"/>
    </source>
</evidence>
<comment type="similarity">
    <text evidence="2">Belongs to the MscS (TC 1.A.23) family.</text>
</comment>
<dbReference type="InterPro" id="IPR011066">
    <property type="entry name" value="MscS_channel_C_sf"/>
</dbReference>
<feature type="transmembrane region" description="Helical" evidence="7">
    <location>
        <begin position="365"/>
        <end position="386"/>
    </location>
</feature>
<feature type="domain" description="Mechanosensitive ion channel MscS" evidence="8">
    <location>
        <begin position="456"/>
        <end position="522"/>
    </location>
</feature>
<dbReference type="AlphaFoldDB" id="F9U6V4"/>
<dbReference type="SUPFAM" id="SSF50182">
    <property type="entry name" value="Sm-like ribonucleoproteins"/>
    <property type="match status" value="1"/>
</dbReference>
<feature type="transmembrane region" description="Helical" evidence="7">
    <location>
        <begin position="407"/>
        <end position="429"/>
    </location>
</feature>
<keyword evidence="4 7" id="KW-0812">Transmembrane</keyword>
<dbReference type="PANTHER" id="PTHR43634">
    <property type="entry name" value="OW CONDUCTANCE MECHANOSENSITIVE CHANNEL"/>
    <property type="match status" value="1"/>
</dbReference>
<sequence length="671" mass="73875">MRRPPTVPSRDRHGIRTLAVLLIGLLVYSAIVSASDAPAMRAENLGSSPLFMQPQLLAVANLDQRIAATADAVGRARLTHERDAILEQLTRTILSGNGDDLAPSVTAAALERLRDAVSQARAGGDKIAEMTAILRLNSAILSQSFTDLLTTVARDWIRFAPTTDFNEAFDRFAHRTLFNLAPFGHAVRRLQAAEPATLSSAEQTLVDTYRDYSQHAEVYGAVAQSLLGFVKGAAISNQLLDWVGISALIGAIDARPWASDINARRIPGSPYRIGQLISVGQLFAAAALFLALTGIGLILLPVLLRLLRRAFPKQARRALADPSESERFVRLLEQSFYGPLRVLLVLIAIAQATRILFLRESDERILDVLGSLYVVLIVWALLRLIDNFVMLYSSELWHRYPTLRGELVNFMSSIIRFTVVVIAALYLLQRFGFDIRALLASLGIGGLAVAFAAKETIANIFGCISIIADDMCRQGDWIVTPNGEGMVIDVGLRSTKIRTFDNAVIYLPNAYLAGVDVRNWSRRKLGRRIKFTLGLEYGSDMAQVKKTVDDIRTMLIAHEGIADATTDISGYTQQQLAKIADTMDGQGIKRTLLVYLDALGDSSIDILIYCFSKTFDWQGWLEVKQDVLFRCCAIVEANGLSIAFPSQTLYLREDNGQKACENTRQSPSTTP</sequence>
<dbReference type="InterPro" id="IPR006685">
    <property type="entry name" value="MscS_channel_2nd"/>
</dbReference>
<organism evidence="11 12">
    <name type="scientific">Thiocapsa marina 5811</name>
    <dbReference type="NCBI Taxonomy" id="768671"/>
    <lineage>
        <taxon>Bacteria</taxon>
        <taxon>Pseudomonadati</taxon>
        <taxon>Pseudomonadota</taxon>
        <taxon>Gammaproteobacteria</taxon>
        <taxon>Chromatiales</taxon>
        <taxon>Chromatiaceae</taxon>
        <taxon>Thiocapsa</taxon>
    </lineage>
</organism>
<accession>F9U6V4</accession>
<dbReference type="Pfam" id="PF00924">
    <property type="entry name" value="MS_channel_2nd"/>
    <property type="match status" value="1"/>
</dbReference>
<dbReference type="InterPro" id="IPR010920">
    <property type="entry name" value="LSM_dom_sf"/>
</dbReference>
<dbReference type="eggNOG" id="COG0668">
    <property type="taxonomic scope" value="Bacteria"/>
</dbReference>
<feature type="transmembrane region" description="Helical" evidence="7">
    <location>
        <begin position="340"/>
        <end position="359"/>
    </location>
</feature>
<evidence type="ECO:0000256" key="1">
    <source>
        <dbReference type="ARBA" id="ARBA00004651"/>
    </source>
</evidence>
<dbReference type="Gene3D" id="2.30.30.60">
    <property type="match status" value="1"/>
</dbReference>
<dbReference type="InterPro" id="IPR049142">
    <property type="entry name" value="MS_channel_1st"/>
</dbReference>
<evidence type="ECO:0000313" key="11">
    <source>
        <dbReference type="EMBL" id="EGV19980.1"/>
    </source>
</evidence>
<dbReference type="OrthoDB" id="9775207at2"/>
<dbReference type="InterPro" id="IPR023408">
    <property type="entry name" value="MscS_beta-dom_sf"/>
</dbReference>
<keyword evidence="5 7" id="KW-1133">Transmembrane helix</keyword>
<evidence type="ECO:0000259" key="8">
    <source>
        <dbReference type="Pfam" id="PF00924"/>
    </source>
</evidence>
<dbReference type="STRING" id="768671.ThimaDRAFT_0656"/>
<evidence type="ECO:0000256" key="6">
    <source>
        <dbReference type="ARBA" id="ARBA00023136"/>
    </source>
</evidence>
<dbReference type="GO" id="GO:0008381">
    <property type="term" value="F:mechanosensitive monoatomic ion channel activity"/>
    <property type="evidence" value="ECO:0007669"/>
    <property type="project" value="UniProtKB-ARBA"/>
</dbReference>
<feature type="domain" description="Mechanosensitive ion channel transmembrane helices 2/3" evidence="10">
    <location>
        <begin position="414"/>
        <end position="454"/>
    </location>
</feature>
<keyword evidence="3" id="KW-1003">Cell membrane</keyword>
<dbReference type="GO" id="GO:0005886">
    <property type="term" value="C:plasma membrane"/>
    <property type="evidence" value="ECO:0007669"/>
    <property type="project" value="UniProtKB-SubCell"/>
</dbReference>
<dbReference type="Gene3D" id="1.10.287.1260">
    <property type="match status" value="1"/>
</dbReference>
<dbReference type="InterPro" id="IPR011014">
    <property type="entry name" value="MscS_channel_TM-2"/>
</dbReference>
<dbReference type="PANTHER" id="PTHR43634:SF2">
    <property type="entry name" value="LOW CONDUCTANCE MECHANOSENSITIVE CHANNEL YNAI"/>
    <property type="match status" value="1"/>
</dbReference>
<protein>
    <submittedName>
        <fullName evidence="11">MscS Mechanosensitive ion channel</fullName>
    </submittedName>
</protein>
<dbReference type="InterPro" id="IPR045042">
    <property type="entry name" value="YnaI-like"/>
</dbReference>
<evidence type="ECO:0000256" key="4">
    <source>
        <dbReference type="ARBA" id="ARBA00022692"/>
    </source>
</evidence>
<dbReference type="RefSeq" id="WP_007191533.1">
    <property type="nucleotide sequence ID" value="NZ_AFWV01000002.1"/>
</dbReference>
<dbReference type="Proteomes" id="UP000005459">
    <property type="component" value="Unassembled WGS sequence"/>
</dbReference>
<evidence type="ECO:0000256" key="2">
    <source>
        <dbReference type="ARBA" id="ARBA00008017"/>
    </source>
</evidence>
<dbReference type="EMBL" id="AFWV01000002">
    <property type="protein sequence ID" value="EGV19980.1"/>
    <property type="molecule type" value="Genomic_DNA"/>
</dbReference>
<evidence type="ECO:0000256" key="5">
    <source>
        <dbReference type="ARBA" id="ARBA00022989"/>
    </source>
</evidence>
<evidence type="ECO:0000313" key="12">
    <source>
        <dbReference type="Proteomes" id="UP000005459"/>
    </source>
</evidence>
<feature type="domain" description="Mechanosensitive ion channel MscS C-terminal" evidence="9">
    <location>
        <begin position="529"/>
        <end position="642"/>
    </location>
</feature>
<name>F9U6V4_9GAMM</name>
<gene>
    <name evidence="11" type="ORF">ThimaDRAFT_0656</name>
</gene>
<keyword evidence="6 7" id="KW-0472">Membrane</keyword>
<evidence type="ECO:0000259" key="10">
    <source>
        <dbReference type="Pfam" id="PF21088"/>
    </source>
</evidence>
<dbReference type="Pfam" id="PF21088">
    <property type="entry name" value="MS_channel_1st"/>
    <property type="match status" value="1"/>
</dbReference>
<dbReference type="SUPFAM" id="SSF82689">
    <property type="entry name" value="Mechanosensitive channel protein MscS (YggB), C-terminal domain"/>
    <property type="match status" value="1"/>
</dbReference>
<dbReference type="Gene3D" id="3.30.70.100">
    <property type="match status" value="1"/>
</dbReference>
<evidence type="ECO:0000256" key="3">
    <source>
        <dbReference type="ARBA" id="ARBA00022475"/>
    </source>
</evidence>
<feature type="transmembrane region" description="Helical" evidence="7">
    <location>
        <begin position="282"/>
        <end position="307"/>
    </location>
</feature>